<dbReference type="AlphaFoldDB" id="V4T6K2"/>
<reference evidence="2 3" key="1">
    <citation type="submission" date="2013-10" db="EMBL/GenBank/DDBJ databases">
        <authorList>
            <consortium name="International Citrus Genome Consortium"/>
            <person name="Jenkins J."/>
            <person name="Schmutz J."/>
            <person name="Prochnik S."/>
            <person name="Rokhsar D."/>
            <person name="Gmitter F."/>
            <person name="Ollitrault P."/>
            <person name="Machado M."/>
            <person name="Talon M."/>
            <person name="Wincker P."/>
            <person name="Jaillon O."/>
            <person name="Morgante M."/>
        </authorList>
    </citation>
    <scope>NUCLEOTIDE SEQUENCE</scope>
    <source>
        <strain evidence="3">cv. Clemenules</strain>
    </source>
</reference>
<dbReference type="Proteomes" id="UP000030687">
    <property type="component" value="Unassembled WGS sequence"/>
</dbReference>
<sequence length="113" mass="13208">MGSILSYMALYAKVILRIFFDSNGELFFFFGFYLLYVRPQTLMGQVFILWKTFYYRQLKENGNSCKERIATVIDAASATPFWNKGPFFLICFVVLFNLYYGFSFLCIIFLLGG</sequence>
<dbReference type="EMBL" id="KI536661">
    <property type="protein sequence ID" value="ESR55893.1"/>
    <property type="molecule type" value="Genomic_DNA"/>
</dbReference>
<feature type="transmembrane region" description="Helical" evidence="1">
    <location>
        <begin position="14"/>
        <end position="36"/>
    </location>
</feature>
<protein>
    <submittedName>
        <fullName evidence="2">Uncharacterized protein</fullName>
    </submittedName>
</protein>
<organism evidence="2 3">
    <name type="scientific">Citrus clementina</name>
    <name type="common">Clementine</name>
    <name type="synonym">Citrus deliciosa x Citrus sinensis</name>
    <dbReference type="NCBI Taxonomy" id="85681"/>
    <lineage>
        <taxon>Eukaryota</taxon>
        <taxon>Viridiplantae</taxon>
        <taxon>Streptophyta</taxon>
        <taxon>Embryophyta</taxon>
        <taxon>Tracheophyta</taxon>
        <taxon>Spermatophyta</taxon>
        <taxon>Magnoliopsida</taxon>
        <taxon>eudicotyledons</taxon>
        <taxon>Gunneridae</taxon>
        <taxon>Pentapetalae</taxon>
        <taxon>rosids</taxon>
        <taxon>malvids</taxon>
        <taxon>Sapindales</taxon>
        <taxon>Rutaceae</taxon>
        <taxon>Aurantioideae</taxon>
        <taxon>Citrus</taxon>
    </lineage>
</organism>
<keyword evidence="1" id="KW-1133">Transmembrane helix</keyword>
<evidence type="ECO:0000313" key="2">
    <source>
        <dbReference type="EMBL" id="ESR55893.1"/>
    </source>
</evidence>
<name>V4T6K2_CITCL</name>
<keyword evidence="1" id="KW-0812">Transmembrane</keyword>
<feature type="transmembrane region" description="Helical" evidence="1">
    <location>
        <begin position="87"/>
        <end position="111"/>
    </location>
</feature>
<dbReference type="InParanoid" id="V4T6K2"/>
<dbReference type="Gramene" id="ESR55893">
    <property type="protein sequence ID" value="ESR55893"/>
    <property type="gene ID" value="CICLE_v10024313mg"/>
</dbReference>
<keyword evidence="3" id="KW-1185">Reference proteome</keyword>
<gene>
    <name evidence="2" type="ORF">CICLE_v10024313mg</name>
</gene>
<dbReference type="KEGG" id="cic:CICLE_v10024313mg"/>
<proteinExistence type="predicted"/>
<evidence type="ECO:0000313" key="3">
    <source>
        <dbReference type="Proteomes" id="UP000030687"/>
    </source>
</evidence>
<accession>V4T6K2</accession>
<keyword evidence="1" id="KW-0472">Membrane</keyword>
<evidence type="ECO:0000256" key="1">
    <source>
        <dbReference type="SAM" id="Phobius"/>
    </source>
</evidence>